<feature type="transmembrane region" description="Helical" evidence="8">
    <location>
        <begin position="300"/>
        <end position="319"/>
    </location>
</feature>
<evidence type="ECO:0000313" key="10">
    <source>
        <dbReference type="EMBL" id="BAB60410.1"/>
    </source>
</evidence>
<protein>
    <submittedName>
        <fullName evidence="10">Sugar transporter</fullName>
    </submittedName>
</protein>
<feature type="transmembrane region" description="Helical" evidence="8">
    <location>
        <begin position="122"/>
        <end position="144"/>
    </location>
</feature>
<dbReference type="PaxDb" id="273116-14325507"/>
<name>Q978Z4_THEVO</name>
<dbReference type="STRING" id="273116.gene:9382073"/>
<feature type="transmembrane region" description="Helical" evidence="8">
    <location>
        <begin position="150"/>
        <end position="169"/>
    </location>
</feature>
<evidence type="ECO:0000256" key="6">
    <source>
        <dbReference type="ARBA" id="ARBA00022989"/>
    </source>
</evidence>
<feature type="transmembrane region" description="Helical" evidence="8">
    <location>
        <begin position="249"/>
        <end position="268"/>
    </location>
</feature>
<dbReference type="Gene3D" id="1.20.1250.20">
    <property type="entry name" value="MFS general substrate transporter like domains"/>
    <property type="match status" value="2"/>
</dbReference>
<keyword evidence="6 8" id="KW-1133">Transmembrane helix</keyword>
<evidence type="ECO:0000256" key="4">
    <source>
        <dbReference type="ARBA" id="ARBA00022692"/>
    </source>
</evidence>
<keyword evidence="4 8" id="KW-0812">Transmembrane</keyword>
<evidence type="ECO:0000256" key="1">
    <source>
        <dbReference type="ARBA" id="ARBA00004651"/>
    </source>
</evidence>
<feature type="domain" description="Major facilitator superfamily (MFS) profile" evidence="9">
    <location>
        <begin position="1"/>
        <end position="390"/>
    </location>
</feature>
<feature type="transmembrane region" description="Helical" evidence="8">
    <location>
        <begin position="340"/>
        <end position="359"/>
    </location>
</feature>
<feature type="transmembrane region" description="Helical" evidence="8">
    <location>
        <begin position="215"/>
        <end position="237"/>
    </location>
</feature>
<dbReference type="GO" id="GO:0015293">
    <property type="term" value="F:symporter activity"/>
    <property type="evidence" value="ECO:0007669"/>
    <property type="project" value="UniProtKB-KW"/>
</dbReference>
<evidence type="ECO:0000256" key="8">
    <source>
        <dbReference type="SAM" id="Phobius"/>
    </source>
</evidence>
<evidence type="ECO:0000256" key="3">
    <source>
        <dbReference type="ARBA" id="ARBA00022475"/>
    </source>
</evidence>
<feature type="transmembrane region" description="Helical" evidence="8">
    <location>
        <begin position="275"/>
        <end position="294"/>
    </location>
</feature>
<dbReference type="eggNOG" id="arCOG02792">
    <property type="taxonomic scope" value="Archaea"/>
</dbReference>
<reference evidence="10 11" key="2">
    <citation type="journal article" date="2000" name="Proc. Natl. Acad. Sci. U.S.A.">
        <title>Archaeal adaptation to higher temperatures revealed by genomic sequence of Thermoplasma volcanium.</title>
        <authorList>
            <person name="Kawashima T."/>
            <person name="Amano N."/>
            <person name="Koike H."/>
            <person name="Makino S."/>
            <person name="Higuchi S."/>
            <person name="Kawashima-Ohya Y."/>
            <person name="Watanabe K."/>
            <person name="Yamazaki M."/>
            <person name="Kanehori K."/>
            <person name="Kawamoto T."/>
            <person name="Nunoshiba T."/>
            <person name="Yamamoto Y."/>
            <person name="Aramaki H."/>
            <person name="Makino K."/>
            <person name="Suzuki M."/>
        </authorList>
    </citation>
    <scope>NUCLEOTIDE SEQUENCE [LARGE SCALE GENOMIC DNA]</scope>
    <source>
        <strain evidence="11">ATCC 51530 / DSM 4299 / JCM 9571 / NBRC 15438 / GSS1</strain>
    </source>
</reference>
<dbReference type="PhylomeDB" id="Q978Z4"/>
<feature type="transmembrane region" description="Helical" evidence="8">
    <location>
        <begin position="64"/>
        <end position="81"/>
    </location>
</feature>
<keyword evidence="10" id="KW-0762">Sugar transport</keyword>
<keyword evidence="5" id="KW-0769">Symport</keyword>
<dbReference type="EMBL" id="BA000011">
    <property type="protein sequence ID" value="BAB60410.1"/>
    <property type="molecule type" value="Genomic_DNA"/>
</dbReference>
<feature type="transmembrane region" description="Helical" evidence="8">
    <location>
        <begin position="365"/>
        <end position="385"/>
    </location>
</feature>
<dbReference type="InterPro" id="IPR005829">
    <property type="entry name" value="Sugar_transporter_CS"/>
</dbReference>
<evidence type="ECO:0000256" key="2">
    <source>
        <dbReference type="ARBA" id="ARBA00022448"/>
    </source>
</evidence>
<evidence type="ECO:0000256" key="7">
    <source>
        <dbReference type="ARBA" id="ARBA00023136"/>
    </source>
</evidence>
<evidence type="ECO:0000256" key="5">
    <source>
        <dbReference type="ARBA" id="ARBA00022847"/>
    </source>
</evidence>
<dbReference type="Pfam" id="PF00083">
    <property type="entry name" value="Sugar_tr"/>
    <property type="match status" value="1"/>
</dbReference>
<dbReference type="HOGENOM" id="CLU_055959_0_0_2"/>
<feature type="transmembrane region" description="Helical" evidence="8">
    <location>
        <begin position="32"/>
        <end position="52"/>
    </location>
</feature>
<evidence type="ECO:0000313" key="11">
    <source>
        <dbReference type="Proteomes" id="UP000001017"/>
    </source>
</evidence>
<reference evidence="10 11" key="1">
    <citation type="journal article" date="1999" name="Proc. Jpn. Acad.">
        <title>Determination of the complete genomic DNA sequence of Thermoplasma volvanium GSS1.</title>
        <authorList>
            <person name="Kawashima T."/>
            <person name="Yamamoto Y."/>
            <person name="Aramaki H."/>
            <person name="Nunoshiba T."/>
            <person name="Kawamoto T."/>
            <person name="Watanabe K."/>
            <person name="Yamazaki M."/>
            <person name="Kanehori K."/>
            <person name="Amano N."/>
            <person name="Ohya Y."/>
            <person name="Makino K."/>
            <person name="Suzuki M."/>
        </authorList>
    </citation>
    <scope>NUCLEOTIDE SEQUENCE [LARGE SCALE GENOMIC DNA]</scope>
    <source>
        <strain evidence="11">ATCC 51530 / DSM 4299 / JCM 9571 / NBRC 15438 / GSS1</strain>
    </source>
</reference>
<accession>Q978Z4</accession>
<organism evidence="10 11">
    <name type="scientific">Thermoplasma volcanium (strain ATCC 51530 / DSM 4299 / JCM 9571 / NBRC 15438 / GSS1)</name>
    <dbReference type="NCBI Taxonomy" id="273116"/>
    <lineage>
        <taxon>Archaea</taxon>
        <taxon>Methanobacteriati</taxon>
        <taxon>Thermoplasmatota</taxon>
        <taxon>Thermoplasmata</taxon>
        <taxon>Thermoplasmatales</taxon>
        <taxon>Thermoplasmataceae</taxon>
        <taxon>Thermoplasma</taxon>
    </lineage>
</organism>
<dbReference type="AlphaFoldDB" id="Q978Z4"/>
<comment type="subcellular location">
    <subcellularLocation>
        <location evidence="1">Cell membrane</location>
        <topology evidence="1">Multi-pass membrane protein</topology>
    </subcellularLocation>
</comment>
<dbReference type="PROSITE" id="PS50850">
    <property type="entry name" value="MFS"/>
    <property type="match status" value="1"/>
</dbReference>
<keyword evidence="3" id="KW-1003">Cell membrane</keyword>
<dbReference type="InterPro" id="IPR005828">
    <property type="entry name" value="MFS_sugar_transport-like"/>
</dbReference>
<dbReference type="InterPro" id="IPR020846">
    <property type="entry name" value="MFS_dom"/>
</dbReference>
<dbReference type="SUPFAM" id="SSF103473">
    <property type="entry name" value="MFS general substrate transporter"/>
    <property type="match status" value="1"/>
</dbReference>
<gene>
    <name evidence="10" type="ORF">TVG1309485</name>
</gene>
<dbReference type="Proteomes" id="UP000001017">
    <property type="component" value="Chromosome"/>
</dbReference>
<dbReference type="GO" id="GO:0005886">
    <property type="term" value="C:plasma membrane"/>
    <property type="evidence" value="ECO:0007669"/>
    <property type="project" value="UniProtKB-SubCell"/>
</dbReference>
<keyword evidence="2" id="KW-0813">Transport</keyword>
<dbReference type="PANTHER" id="PTHR43528:SF1">
    <property type="entry name" value="ALPHA-KETOGLUTARATE PERMEASE"/>
    <property type="match status" value="1"/>
</dbReference>
<proteinExistence type="predicted"/>
<dbReference type="PROSITE" id="PS00216">
    <property type="entry name" value="SUGAR_TRANSPORT_1"/>
    <property type="match status" value="1"/>
</dbReference>
<keyword evidence="7 8" id="KW-0472">Membrane</keyword>
<dbReference type="PANTHER" id="PTHR43528">
    <property type="entry name" value="ALPHA-KETOGLUTARATE PERMEASE"/>
    <property type="match status" value="1"/>
</dbReference>
<dbReference type="InterPro" id="IPR051084">
    <property type="entry name" value="H+-coupled_symporters"/>
</dbReference>
<keyword evidence="11" id="KW-1185">Reference proteome</keyword>
<sequence>MSASAGMFIWGIIASIAPLATAWPYVKGLPRVYLSVFLSLPSVFLLTGNTILGKLSDILGRKPIYLMTILFYLAGLLIIFASNNVVLLVIGIALSEIGVGGEEVTTLSLISEDVPIKHRGKFLAFVPNMNNVGSAVIAFVFLYFNSSSIQIQKLYFLIIAFFAVFLALYTRRSIPESFRWLRETGSEKEAENLYKKLKISEDGIRIKEPNFSVSLAFLAILGISQYLTFGLMAYIVGPYYFSPAQVSEIIFYALLGASVAGIIAMFLVDIGRKKYAILSYLGGTISILLILATIKYVDNMLVFLPLLFINMMFSEFAWASRTTLEPELFGTKRRSTSIGLVRVFPILAYIASIYLTASFTLSQYIFFNLALWCLGLVAAIVWMFIGVETKNVSMDYYS</sequence>
<dbReference type="KEGG" id="tvo:TVG1309485"/>
<dbReference type="InterPro" id="IPR036259">
    <property type="entry name" value="MFS_trans_sf"/>
</dbReference>
<evidence type="ECO:0000259" key="9">
    <source>
        <dbReference type="PROSITE" id="PS50850"/>
    </source>
</evidence>